<protein>
    <submittedName>
        <fullName evidence="5">Shikimate dehydrogenase</fullName>
    </submittedName>
</protein>
<keyword evidence="3" id="KW-0057">Aromatic amino acid biosynthesis</keyword>
<dbReference type="InterPro" id="IPR022893">
    <property type="entry name" value="Shikimate_DH_fam"/>
</dbReference>
<reference evidence="5 6" key="1">
    <citation type="submission" date="2014-12" db="EMBL/GenBank/DDBJ databases">
        <title>16Stimator: statistical estimation of ribosomal gene copy numbers from draft genome assemblies.</title>
        <authorList>
            <person name="Perisin M.A."/>
            <person name="Vetter M."/>
            <person name="Gilbert J.A."/>
            <person name="Bergelson J."/>
        </authorList>
    </citation>
    <scope>NUCLEOTIDE SEQUENCE [LARGE SCALE GENOMIC DNA]</scope>
    <source>
        <strain evidence="5 6">MEDvA23</strain>
    </source>
</reference>
<comment type="pathway">
    <text evidence="1">Metabolic intermediate biosynthesis; chorismate biosynthesis; chorismate from D-erythrose 4-phosphate and phosphoenolpyruvate: step 4/7.</text>
</comment>
<dbReference type="Gene3D" id="3.40.50.10860">
    <property type="entry name" value="Leucine Dehydrogenase, chain A, domain 1"/>
    <property type="match status" value="1"/>
</dbReference>
<dbReference type="InterPro" id="IPR036291">
    <property type="entry name" value="NAD(P)-bd_dom_sf"/>
</dbReference>
<dbReference type="GO" id="GO:0009423">
    <property type="term" value="P:chorismate biosynthetic process"/>
    <property type="evidence" value="ECO:0007669"/>
    <property type="project" value="TreeGrafter"/>
</dbReference>
<dbReference type="InterPro" id="IPR046346">
    <property type="entry name" value="Aminoacid_DH-like_N_sf"/>
</dbReference>
<proteinExistence type="predicted"/>
<evidence type="ECO:0000256" key="2">
    <source>
        <dbReference type="ARBA" id="ARBA00023002"/>
    </source>
</evidence>
<dbReference type="GO" id="GO:0050661">
    <property type="term" value="F:NADP binding"/>
    <property type="evidence" value="ECO:0007669"/>
    <property type="project" value="TreeGrafter"/>
</dbReference>
<dbReference type="OrthoDB" id="3609723at2"/>
<dbReference type="RefSeq" id="WP_042582604.1">
    <property type="nucleotide sequence ID" value="NZ_JXQQ01000132.1"/>
</dbReference>
<evidence type="ECO:0000259" key="4">
    <source>
        <dbReference type="Pfam" id="PF08501"/>
    </source>
</evidence>
<evidence type="ECO:0000313" key="5">
    <source>
        <dbReference type="EMBL" id="KIQ16710.1"/>
    </source>
</evidence>
<dbReference type="GO" id="GO:0019632">
    <property type="term" value="P:shikimate metabolic process"/>
    <property type="evidence" value="ECO:0007669"/>
    <property type="project" value="TreeGrafter"/>
</dbReference>
<gene>
    <name evidence="5" type="ORF">RT97_30495</name>
</gene>
<dbReference type="SUPFAM" id="SSF53223">
    <property type="entry name" value="Aminoacid dehydrogenase-like, N-terminal domain"/>
    <property type="match status" value="1"/>
</dbReference>
<dbReference type="CDD" id="cd01065">
    <property type="entry name" value="NAD_bind_Shikimate_DH"/>
    <property type="match status" value="1"/>
</dbReference>
<feature type="domain" description="Shikimate dehydrogenase substrate binding N-terminal" evidence="4">
    <location>
        <begin position="16"/>
        <end position="97"/>
    </location>
</feature>
<dbReference type="GO" id="GO:0004764">
    <property type="term" value="F:shikimate 3-dehydrogenase (NADP+) activity"/>
    <property type="evidence" value="ECO:0007669"/>
    <property type="project" value="InterPro"/>
</dbReference>
<keyword evidence="2" id="KW-0560">Oxidoreductase</keyword>
<organism evidence="5 6">
    <name type="scientific">Variovorax paradoxus</name>
    <dbReference type="NCBI Taxonomy" id="34073"/>
    <lineage>
        <taxon>Bacteria</taxon>
        <taxon>Pseudomonadati</taxon>
        <taxon>Pseudomonadota</taxon>
        <taxon>Betaproteobacteria</taxon>
        <taxon>Burkholderiales</taxon>
        <taxon>Comamonadaceae</taxon>
        <taxon>Variovorax</taxon>
    </lineage>
</organism>
<dbReference type="PANTHER" id="PTHR21089:SF1">
    <property type="entry name" value="BIFUNCTIONAL 3-DEHYDROQUINATE DEHYDRATASE_SHIKIMATE DEHYDROGENASE, CHLOROPLASTIC"/>
    <property type="match status" value="1"/>
</dbReference>
<name>A0A0D0LGT5_VARPD</name>
<dbReference type="Proteomes" id="UP000032067">
    <property type="component" value="Unassembled WGS sequence"/>
</dbReference>
<evidence type="ECO:0000256" key="1">
    <source>
        <dbReference type="ARBA" id="ARBA00004871"/>
    </source>
</evidence>
<evidence type="ECO:0000256" key="3">
    <source>
        <dbReference type="ARBA" id="ARBA00023141"/>
    </source>
</evidence>
<sequence length="307" mass="32724">MSHSISGSTQAYLIPGDPVRNVRLPRMFNATFERFGIDAVLLPMQVPVRDFAVFFKSAFLARNVRGMVIAPPHKPLVVDLLDGCGLFGRVAGSVNVVRRTEGDQLEGDLFDGEGLIGALDHCNIPFRGKRVLILGAGVSAAAIGVALAEGGTVNGAEHIAFHDTAAGKAAGVAAKLDAFFDATVVAVESNAPEGYDLVINATPLGLVEGDALPLDVSRMEGHAALFDILLRNQPTPLVRAARARGLNAQAGFEMLIQQMPHYLRYFGHLDAAEALQADANFLREIVYPPAMHAEIANPLRYHSPSVA</sequence>
<dbReference type="InterPro" id="IPR013708">
    <property type="entry name" value="Shikimate_DH-bd_N"/>
</dbReference>
<accession>A0A0D0LGT5</accession>
<dbReference type="PANTHER" id="PTHR21089">
    <property type="entry name" value="SHIKIMATE DEHYDROGENASE"/>
    <property type="match status" value="1"/>
</dbReference>
<dbReference type="Pfam" id="PF08501">
    <property type="entry name" value="Shikimate_dh_N"/>
    <property type="match status" value="1"/>
</dbReference>
<dbReference type="SUPFAM" id="SSF51735">
    <property type="entry name" value="NAD(P)-binding Rossmann-fold domains"/>
    <property type="match status" value="1"/>
</dbReference>
<evidence type="ECO:0000313" key="6">
    <source>
        <dbReference type="Proteomes" id="UP000032067"/>
    </source>
</evidence>
<dbReference type="AlphaFoldDB" id="A0A0D0LGT5"/>
<dbReference type="GO" id="GO:0005829">
    <property type="term" value="C:cytosol"/>
    <property type="evidence" value="ECO:0007669"/>
    <property type="project" value="TreeGrafter"/>
</dbReference>
<dbReference type="Gene3D" id="3.40.50.720">
    <property type="entry name" value="NAD(P)-binding Rossmann-like Domain"/>
    <property type="match status" value="1"/>
</dbReference>
<keyword evidence="3" id="KW-0028">Amino-acid biosynthesis</keyword>
<dbReference type="GO" id="GO:0009073">
    <property type="term" value="P:aromatic amino acid family biosynthetic process"/>
    <property type="evidence" value="ECO:0007669"/>
    <property type="project" value="UniProtKB-KW"/>
</dbReference>
<dbReference type="EMBL" id="JXQQ01000132">
    <property type="protein sequence ID" value="KIQ16710.1"/>
    <property type="molecule type" value="Genomic_DNA"/>
</dbReference>
<comment type="caution">
    <text evidence="5">The sequence shown here is derived from an EMBL/GenBank/DDBJ whole genome shotgun (WGS) entry which is preliminary data.</text>
</comment>